<feature type="domain" description="Baseplate J-like C-terminal" evidence="1">
    <location>
        <begin position="186"/>
        <end position="238"/>
    </location>
</feature>
<proteinExistence type="predicted"/>
<dbReference type="Pfam" id="PF26079">
    <property type="entry name" value="Baseplate_J_C"/>
    <property type="match status" value="1"/>
</dbReference>
<dbReference type="InterPro" id="IPR058530">
    <property type="entry name" value="Baseplate_J-like_C"/>
</dbReference>
<sequence>MARSIQEIQELIYQAKTQEPSLNELNSTSKVAIWRLWVYIISVAIWSLEKLFDLHRADIDRRIAELKPGTAKWYHSKALAFQYGFDLLPDSDKFNNHGRTEEQIEASKVVKYCAVTDAPTESRIVIKIATDNAGTLTPVTTHQQEAFSRYINEIKYAGVYVTILNNQPDWLKLSIRIVRNPLILNENGMNVNSGRQTVKEAIKDYLKRLPFNGELSLQALTDVIQGVEGVKDVSIDLAQTKWIEGSIWGNFQEINISRIPESGYFAVNFDQNNDTKSTITYL</sequence>
<accession>A0A8S5LE80</accession>
<protein>
    <recommendedName>
        <fullName evidence="1">Baseplate J-like C-terminal domain-containing protein</fullName>
    </recommendedName>
</protein>
<evidence type="ECO:0000259" key="1">
    <source>
        <dbReference type="Pfam" id="PF26079"/>
    </source>
</evidence>
<evidence type="ECO:0000313" key="2">
    <source>
        <dbReference type="EMBL" id="DAD68234.1"/>
    </source>
</evidence>
<organism evidence="2">
    <name type="scientific">Siphoviridae sp. ctb8U30</name>
    <dbReference type="NCBI Taxonomy" id="2823588"/>
    <lineage>
        <taxon>Viruses</taxon>
        <taxon>Duplodnaviria</taxon>
        <taxon>Heunggongvirae</taxon>
        <taxon>Uroviricota</taxon>
        <taxon>Caudoviricetes</taxon>
    </lineage>
</organism>
<dbReference type="EMBL" id="BK014697">
    <property type="protein sequence ID" value="DAD68234.1"/>
    <property type="molecule type" value="Genomic_DNA"/>
</dbReference>
<name>A0A8S5LE80_9CAUD</name>
<reference evidence="2" key="1">
    <citation type="journal article" date="2021" name="Proc. Natl. Acad. Sci. U.S.A.">
        <title>A Catalog of Tens of Thousands of Viruses from Human Metagenomes Reveals Hidden Associations with Chronic Diseases.</title>
        <authorList>
            <person name="Tisza M.J."/>
            <person name="Buck C.B."/>
        </authorList>
    </citation>
    <scope>NUCLEOTIDE SEQUENCE</scope>
    <source>
        <strain evidence="2">Ctb8U30</strain>
    </source>
</reference>